<dbReference type="OrthoDB" id="9785974at2"/>
<protein>
    <submittedName>
        <fullName evidence="6">DNA-binding transcriptional regulator, LysR family</fullName>
    </submittedName>
</protein>
<dbReference type="Pfam" id="PF00126">
    <property type="entry name" value="HTH_1"/>
    <property type="match status" value="1"/>
</dbReference>
<evidence type="ECO:0000256" key="2">
    <source>
        <dbReference type="ARBA" id="ARBA00023015"/>
    </source>
</evidence>
<comment type="similarity">
    <text evidence="1">Belongs to the LysR transcriptional regulatory family.</text>
</comment>
<dbReference type="InterPro" id="IPR050950">
    <property type="entry name" value="HTH-type_LysR_regulators"/>
</dbReference>
<dbReference type="PANTHER" id="PTHR30419:SF2">
    <property type="entry name" value="LYSR FAMILY TRANSCRIPTIONAL REGULATOR"/>
    <property type="match status" value="1"/>
</dbReference>
<dbReference type="Gene3D" id="1.10.10.10">
    <property type="entry name" value="Winged helix-like DNA-binding domain superfamily/Winged helix DNA-binding domain"/>
    <property type="match status" value="1"/>
</dbReference>
<dbReference type="STRING" id="119000.SAMN05661010_00842"/>
<evidence type="ECO:0000256" key="4">
    <source>
        <dbReference type="ARBA" id="ARBA00023163"/>
    </source>
</evidence>
<dbReference type="GO" id="GO:0003700">
    <property type="term" value="F:DNA-binding transcription factor activity"/>
    <property type="evidence" value="ECO:0007669"/>
    <property type="project" value="InterPro"/>
</dbReference>
<dbReference type="Gene3D" id="3.40.190.290">
    <property type="match status" value="1"/>
</dbReference>
<dbReference type="InterPro" id="IPR005119">
    <property type="entry name" value="LysR_subst-bd"/>
</dbReference>
<evidence type="ECO:0000313" key="7">
    <source>
        <dbReference type="Proteomes" id="UP000198654"/>
    </source>
</evidence>
<dbReference type="SUPFAM" id="SSF53850">
    <property type="entry name" value="Periplasmic binding protein-like II"/>
    <property type="match status" value="1"/>
</dbReference>
<dbReference type="Pfam" id="PF03466">
    <property type="entry name" value="LysR_substrate"/>
    <property type="match status" value="1"/>
</dbReference>
<keyword evidence="4" id="KW-0804">Transcription</keyword>
<dbReference type="FunFam" id="1.10.10.10:FF:000001">
    <property type="entry name" value="LysR family transcriptional regulator"/>
    <property type="match status" value="1"/>
</dbReference>
<dbReference type="InterPro" id="IPR000847">
    <property type="entry name" value="LysR_HTH_N"/>
</dbReference>
<dbReference type="Proteomes" id="UP000198654">
    <property type="component" value="Unassembled WGS sequence"/>
</dbReference>
<dbReference type="GO" id="GO:0003677">
    <property type="term" value="F:DNA binding"/>
    <property type="evidence" value="ECO:0007669"/>
    <property type="project" value="UniProtKB-KW"/>
</dbReference>
<dbReference type="PANTHER" id="PTHR30419">
    <property type="entry name" value="HTH-TYPE TRANSCRIPTIONAL REGULATOR YBHD"/>
    <property type="match status" value="1"/>
</dbReference>
<keyword evidence="3 6" id="KW-0238">DNA-binding</keyword>
<organism evidence="6 7">
    <name type="scientific">Modicisalibacter muralis</name>
    <dbReference type="NCBI Taxonomy" id="119000"/>
    <lineage>
        <taxon>Bacteria</taxon>
        <taxon>Pseudomonadati</taxon>
        <taxon>Pseudomonadota</taxon>
        <taxon>Gammaproteobacteria</taxon>
        <taxon>Oceanospirillales</taxon>
        <taxon>Halomonadaceae</taxon>
        <taxon>Modicisalibacter</taxon>
    </lineage>
</organism>
<keyword evidence="7" id="KW-1185">Reference proteome</keyword>
<name>A0A1G9GVW8_9GAMM</name>
<keyword evidence="2" id="KW-0805">Transcription regulation</keyword>
<evidence type="ECO:0000313" key="6">
    <source>
        <dbReference type="EMBL" id="SDL04821.1"/>
    </source>
</evidence>
<dbReference type="EMBL" id="FNGI01000001">
    <property type="protein sequence ID" value="SDL04821.1"/>
    <property type="molecule type" value="Genomic_DNA"/>
</dbReference>
<feature type="domain" description="HTH lysR-type" evidence="5">
    <location>
        <begin position="3"/>
        <end position="60"/>
    </location>
</feature>
<evidence type="ECO:0000259" key="5">
    <source>
        <dbReference type="PROSITE" id="PS50931"/>
    </source>
</evidence>
<sequence>MHFDLPDLRLFIHVAEATSLTGGARRASLSAAAASMRIKALEGQLGSRLLYRGSQGVELTPAGQRLLSQARVIMRQVDHLKSEFTEYGDGAAGHLRIFANTTAVTEFMPEVLAVFLAERPGVTVDLQERLTRDIVRGVLDGSTDLGIVAGAVTATGLEVLPFSQDRLVVGVPLGHPLAERDKLSFKETLDYPHIGMHDGSTLLSFLRDQVEALGSDLPLRIQVFGFEAACRMIEAGVGIGIIPESAALRHQRTMQLRVVELDESWAERERSVVVREREALPGCGQALVDALMAYGITV</sequence>
<dbReference type="RefSeq" id="WP_089725757.1">
    <property type="nucleotide sequence ID" value="NZ_FNGI01000001.1"/>
</dbReference>
<dbReference type="InterPro" id="IPR036390">
    <property type="entry name" value="WH_DNA-bd_sf"/>
</dbReference>
<dbReference type="GO" id="GO:0005829">
    <property type="term" value="C:cytosol"/>
    <property type="evidence" value="ECO:0007669"/>
    <property type="project" value="TreeGrafter"/>
</dbReference>
<evidence type="ECO:0000256" key="3">
    <source>
        <dbReference type="ARBA" id="ARBA00023125"/>
    </source>
</evidence>
<dbReference type="InterPro" id="IPR036388">
    <property type="entry name" value="WH-like_DNA-bd_sf"/>
</dbReference>
<dbReference type="SUPFAM" id="SSF46785">
    <property type="entry name" value="Winged helix' DNA-binding domain"/>
    <property type="match status" value="1"/>
</dbReference>
<dbReference type="PROSITE" id="PS50931">
    <property type="entry name" value="HTH_LYSR"/>
    <property type="match status" value="1"/>
</dbReference>
<dbReference type="CDD" id="cd08421">
    <property type="entry name" value="PBP2_LTTR_like_1"/>
    <property type="match status" value="1"/>
</dbReference>
<reference evidence="6 7" key="1">
    <citation type="submission" date="2016-10" db="EMBL/GenBank/DDBJ databases">
        <authorList>
            <person name="de Groot N.N."/>
        </authorList>
    </citation>
    <scope>NUCLEOTIDE SEQUENCE [LARGE SCALE GENOMIC DNA]</scope>
    <source>
        <strain evidence="6 7">DSM 14789</strain>
    </source>
</reference>
<evidence type="ECO:0000256" key="1">
    <source>
        <dbReference type="ARBA" id="ARBA00009437"/>
    </source>
</evidence>
<proteinExistence type="inferred from homology"/>
<accession>A0A1G9GVW8</accession>
<gene>
    <name evidence="6" type="ORF">SAMN05661010_00842</name>
</gene>
<dbReference type="AlphaFoldDB" id="A0A1G9GVW8"/>